<dbReference type="Proteomes" id="UP000193411">
    <property type="component" value="Unassembled WGS sequence"/>
</dbReference>
<keyword evidence="9" id="KW-0325">Glycoprotein</keyword>
<accession>A0A1Y2H7I7</accession>
<evidence type="ECO:0000256" key="7">
    <source>
        <dbReference type="ARBA" id="ARBA00022989"/>
    </source>
</evidence>
<proteinExistence type="inferred from homology"/>
<protein>
    <submittedName>
        <fullName evidence="10">Mannosyltransferase putative-domain-containing protein</fullName>
    </submittedName>
</protein>
<keyword evidence="7" id="KW-1133">Transmembrane helix</keyword>
<dbReference type="Pfam" id="PF11051">
    <property type="entry name" value="Mannosyl_trans3"/>
    <property type="match status" value="1"/>
</dbReference>
<keyword evidence="5" id="KW-0812">Transmembrane</keyword>
<reference evidence="10 11" key="1">
    <citation type="submission" date="2016-07" db="EMBL/GenBank/DDBJ databases">
        <title>Pervasive Adenine N6-methylation of Active Genes in Fungi.</title>
        <authorList>
            <consortium name="DOE Joint Genome Institute"/>
            <person name="Mondo S.J."/>
            <person name="Dannebaum R.O."/>
            <person name="Kuo R.C."/>
            <person name="Labutti K."/>
            <person name="Haridas S."/>
            <person name="Kuo A."/>
            <person name="Salamov A."/>
            <person name="Ahrendt S.R."/>
            <person name="Lipzen A."/>
            <person name="Sullivan W."/>
            <person name="Andreopoulos W.B."/>
            <person name="Clum A."/>
            <person name="Lindquist E."/>
            <person name="Daum C."/>
            <person name="Ramamoorthy G.K."/>
            <person name="Gryganskyi A."/>
            <person name="Culley D."/>
            <person name="Magnuson J.K."/>
            <person name="James T.Y."/>
            <person name="O'Malley M.A."/>
            <person name="Stajich J.E."/>
            <person name="Spatafora J.W."/>
            <person name="Visel A."/>
            <person name="Grigoriev I.V."/>
        </authorList>
    </citation>
    <scope>NUCLEOTIDE SEQUENCE [LARGE SCALE GENOMIC DNA]</scope>
    <source>
        <strain evidence="10 11">PL171</strain>
    </source>
</reference>
<keyword evidence="3 10" id="KW-0328">Glycosyltransferase</keyword>
<dbReference type="PANTHER" id="PTHR31392">
    <property type="entry name" value="ALPHA-1,3-MANNOSYLTRANSFERASE MNN1-RELATED"/>
    <property type="match status" value="1"/>
</dbReference>
<keyword evidence="8" id="KW-0472">Membrane</keyword>
<evidence type="ECO:0000313" key="11">
    <source>
        <dbReference type="Proteomes" id="UP000193411"/>
    </source>
</evidence>
<evidence type="ECO:0000256" key="6">
    <source>
        <dbReference type="ARBA" id="ARBA00022968"/>
    </source>
</evidence>
<evidence type="ECO:0000256" key="1">
    <source>
        <dbReference type="ARBA" id="ARBA00004606"/>
    </source>
</evidence>
<evidence type="ECO:0000256" key="2">
    <source>
        <dbReference type="ARBA" id="ARBA00009105"/>
    </source>
</evidence>
<comment type="similarity">
    <text evidence="2">Belongs to the MNN1/MNT family.</text>
</comment>
<evidence type="ECO:0000256" key="8">
    <source>
        <dbReference type="ARBA" id="ARBA00023136"/>
    </source>
</evidence>
<dbReference type="AlphaFoldDB" id="A0A1Y2H7I7"/>
<name>A0A1Y2H7I7_9FUNG</name>
<dbReference type="PANTHER" id="PTHR31392:SF1">
    <property type="entry name" value="ALPHA-1,3-MANNOSYLTRANSFERASE MNN1-RELATED"/>
    <property type="match status" value="1"/>
</dbReference>
<dbReference type="InterPro" id="IPR029044">
    <property type="entry name" value="Nucleotide-diphossugar_trans"/>
</dbReference>
<comment type="subcellular location">
    <subcellularLocation>
        <location evidence="1">Membrane</location>
        <topology evidence="1">Single-pass type II membrane protein</topology>
    </subcellularLocation>
</comment>
<gene>
    <name evidence="10" type="ORF">BCR44DRAFT_117851</name>
</gene>
<dbReference type="GO" id="GO:0006493">
    <property type="term" value="P:protein O-linked glycosylation"/>
    <property type="evidence" value="ECO:0007669"/>
    <property type="project" value="TreeGrafter"/>
</dbReference>
<evidence type="ECO:0000256" key="5">
    <source>
        <dbReference type="ARBA" id="ARBA00022692"/>
    </source>
</evidence>
<dbReference type="InterPro" id="IPR022751">
    <property type="entry name" value="Alpha_mannosyltransferase"/>
</dbReference>
<evidence type="ECO:0000256" key="3">
    <source>
        <dbReference type="ARBA" id="ARBA00022676"/>
    </source>
</evidence>
<evidence type="ECO:0000313" key="10">
    <source>
        <dbReference type="EMBL" id="ORZ30475.1"/>
    </source>
</evidence>
<dbReference type="EMBL" id="MCFL01000084">
    <property type="protein sequence ID" value="ORZ30475.1"/>
    <property type="molecule type" value="Genomic_DNA"/>
</dbReference>
<keyword evidence="6" id="KW-0735">Signal-anchor</keyword>
<dbReference type="GO" id="GO:0016020">
    <property type="term" value="C:membrane"/>
    <property type="evidence" value="ECO:0007669"/>
    <property type="project" value="UniProtKB-SubCell"/>
</dbReference>
<organism evidence="10 11">
    <name type="scientific">Catenaria anguillulae PL171</name>
    <dbReference type="NCBI Taxonomy" id="765915"/>
    <lineage>
        <taxon>Eukaryota</taxon>
        <taxon>Fungi</taxon>
        <taxon>Fungi incertae sedis</taxon>
        <taxon>Blastocladiomycota</taxon>
        <taxon>Blastocladiomycetes</taxon>
        <taxon>Blastocladiales</taxon>
        <taxon>Catenariaceae</taxon>
        <taxon>Catenaria</taxon>
    </lineage>
</organism>
<sequence length="432" mass="48279">MKARVALAHLHRDLVRVHFAATSVLPLIAAAEPKTLLVVRKLTRALDRILYPWLPEDTADLVDIDSPRAPWKQATTGLVFSVGRGYMRHALVCIANVRQHLGMRDMPVTIAYAGDRDLPPKYRDVMVQQVGQLDWLDLEKVLGGPEVIRKYEVKGWATKAFALLFAPYQHSILVDADTIFLQPPTPLLTTADPGYLATGTLFFHDRTLFPAKRYEMLDWVTKWLPSASPHARQTRHWRGLSAHEMESGVVAVDKARPGVMLTLLMMVAMNTQPLRGEQVYKVMHGDKETYFLAAEAVRELYTFMPGFGGTIGYLPAADRPHIKQPGRTTCGLLLHTDRAGEPVWFNGGVEKDKYAGDGELFNATHWVRDVDGKDVDWEFGDEVLDGFCMTKKGDEGEPREVSGELAALIDGLKGSYLKMKEAVGEDMWLGKA</sequence>
<dbReference type="OrthoDB" id="430354at2759"/>
<dbReference type="SUPFAM" id="SSF53448">
    <property type="entry name" value="Nucleotide-diphospho-sugar transferases"/>
    <property type="match status" value="1"/>
</dbReference>
<evidence type="ECO:0000256" key="9">
    <source>
        <dbReference type="ARBA" id="ARBA00023180"/>
    </source>
</evidence>
<evidence type="ECO:0000256" key="4">
    <source>
        <dbReference type="ARBA" id="ARBA00022679"/>
    </source>
</evidence>
<dbReference type="STRING" id="765915.A0A1Y2H7I7"/>
<keyword evidence="4 10" id="KW-0808">Transferase</keyword>
<comment type="caution">
    <text evidence="10">The sequence shown here is derived from an EMBL/GenBank/DDBJ whole genome shotgun (WGS) entry which is preliminary data.</text>
</comment>
<keyword evidence="11" id="KW-1185">Reference proteome</keyword>
<dbReference type="GO" id="GO:0005794">
    <property type="term" value="C:Golgi apparatus"/>
    <property type="evidence" value="ECO:0007669"/>
    <property type="project" value="TreeGrafter"/>
</dbReference>
<dbReference type="GO" id="GO:0000033">
    <property type="term" value="F:alpha-1,3-mannosyltransferase activity"/>
    <property type="evidence" value="ECO:0007669"/>
    <property type="project" value="TreeGrafter"/>
</dbReference>